<comment type="caution">
    <text evidence="1">The sequence shown here is derived from an EMBL/GenBank/DDBJ whole genome shotgun (WGS) entry which is preliminary data.</text>
</comment>
<name>A0ABV0B5P5_9SPHN</name>
<dbReference type="RefSeq" id="WP_346245910.1">
    <property type="nucleotide sequence ID" value="NZ_JBDIZK010000003.1"/>
</dbReference>
<protein>
    <recommendedName>
        <fullName evidence="3">Antibiotic biosynthesis monooxygenase</fullName>
    </recommendedName>
</protein>
<accession>A0ABV0B5P5</accession>
<dbReference type="InterPro" id="IPR011008">
    <property type="entry name" value="Dimeric_a/b-barrel"/>
</dbReference>
<evidence type="ECO:0000313" key="1">
    <source>
        <dbReference type="EMBL" id="MEN3746919.1"/>
    </source>
</evidence>
<dbReference type="EMBL" id="JBDIZK010000003">
    <property type="protein sequence ID" value="MEN3746919.1"/>
    <property type="molecule type" value="Genomic_DNA"/>
</dbReference>
<reference evidence="1 2" key="1">
    <citation type="submission" date="2024-05" db="EMBL/GenBank/DDBJ databases">
        <title>Sphingomonas sp. HF-S3 16S ribosomal RNA gene Genome sequencing and assembly.</title>
        <authorList>
            <person name="Lee H."/>
        </authorList>
    </citation>
    <scope>NUCLEOTIDE SEQUENCE [LARGE SCALE GENOMIC DNA]</scope>
    <source>
        <strain evidence="1 2">HF-S3</strain>
    </source>
</reference>
<sequence length="105" mass="12122">MILRRWSSRIRTAERDAYAAYIEETGGADYGSTPGNLGFQMLFRDLGDGTSEVTTLSWWRSLDDIRGFAGEDITVARYYPEDDRYLLDRPETVEHHEVVRNSLPF</sequence>
<dbReference type="Proteomes" id="UP001427805">
    <property type="component" value="Unassembled WGS sequence"/>
</dbReference>
<evidence type="ECO:0000313" key="2">
    <source>
        <dbReference type="Proteomes" id="UP001427805"/>
    </source>
</evidence>
<evidence type="ECO:0008006" key="3">
    <source>
        <dbReference type="Google" id="ProtNLM"/>
    </source>
</evidence>
<dbReference type="SUPFAM" id="SSF54909">
    <property type="entry name" value="Dimeric alpha+beta barrel"/>
    <property type="match status" value="1"/>
</dbReference>
<gene>
    <name evidence="1" type="ORF">TPR58_07055</name>
</gene>
<keyword evidence="2" id="KW-1185">Reference proteome</keyword>
<organism evidence="1 2">
    <name type="scientific">Sphingomonas rustica</name>
    <dbReference type="NCBI Taxonomy" id="3103142"/>
    <lineage>
        <taxon>Bacteria</taxon>
        <taxon>Pseudomonadati</taxon>
        <taxon>Pseudomonadota</taxon>
        <taxon>Alphaproteobacteria</taxon>
        <taxon>Sphingomonadales</taxon>
        <taxon>Sphingomonadaceae</taxon>
        <taxon>Sphingomonas</taxon>
    </lineage>
</organism>
<proteinExistence type="predicted"/>